<dbReference type="InterPro" id="IPR010280">
    <property type="entry name" value="U5_MeTrfase_fam"/>
</dbReference>
<keyword evidence="3" id="KW-0949">S-adenosyl-L-methionine</keyword>
<protein>
    <submittedName>
        <fullName evidence="4">Uncharacterized protein</fullName>
    </submittedName>
</protein>
<name>A0A6N2KRU6_SALVM</name>
<organism evidence="4">
    <name type="scientific">Salix viminalis</name>
    <name type="common">Common osier</name>
    <name type="synonym">Basket willow</name>
    <dbReference type="NCBI Taxonomy" id="40686"/>
    <lineage>
        <taxon>Eukaryota</taxon>
        <taxon>Viridiplantae</taxon>
        <taxon>Streptophyta</taxon>
        <taxon>Embryophyta</taxon>
        <taxon>Tracheophyta</taxon>
        <taxon>Spermatophyta</taxon>
        <taxon>Magnoliopsida</taxon>
        <taxon>eudicotyledons</taxon>
        <taxon>Gunneridae</taxon>
        <taxon>Pentapetalae</taxon>
        <taxon>rosids</taxon>
        <taxon>fabids</taxon>
        <taxon>Malpighiales</taxon>
        <taxon>Salicaceae</taxon>
        <taxon>Saliceae</taxon>
        <taxon>Salix</taxon>
    </lineage>
</organism>
<reference evidence="4" key="1">
    <citation type="submission" date="2019-03" db="EMBL/GenBank/DDBJ databases">
        <authorList>
            <person name="Mank J."/>
            <person name="Almeida P."/>
        </authorList>
    </citation>
    <scope>NUCLEOTIDE SEQUENCE</scope>
    <source>
        <strain evidence="4">78183</strain>
    </source>
</reference>
<accession>A0A6N2KRU6</accession>
<dbReference type="GO" id="GO:0006396">
    <property type="term" value="P:RNA processing"/>
    <property type="evidence" value="ECO:0007669"/>
    <property type="project" value="InterPro"/>
</dbReference>
<dbReference type="GO" id="GO:0032259">
    <property type="term" value="P:methylation"/>
    <property type="evidence" value="ECO:0007669"/>
    <property type="project" value="UniProtKB-KW"/>
</dbReference>
<evidence type="ECO:0000256" key="2">
    <source>
        <dbReference type="ARBA" id="ARBA00022679"/>
    </source>
</evidence>
<gene>
    <name evidence="4" type="ORF">SVIM_LOCUS86790</name>
</gene>
<evidence type="ECO:0000256" key="3">
    <source>
        <dbReference type="ARBA" id="ARBA00022691"/>
    </source>
</evidence>
<sequence length="77" mass="8873">MVLAAIQDCWRDSQFDLTPYDVHSHTGFLKHLMLRTGRNVETGLLELMVNFVTSSYKPELLKPLVEKISAIPEVHYE</sequence>
<keyword evidence="1" id="KW-0489">Methyltransferase</keyword>
<proteinExistence type="predicted"/>
<evidence type="ECO:0000313" key="4">
    <source>
        <dbReference type="EMBL" id="VFU27797.1"/>
    </source>
</evidence>
<dbReference type="Gene3D" id="2.40.50.1070">
    <property type="match status" value="1"/>
</dbReference>
<dbReference type="PANTHER" id="PTHR11061">
    <property type="entry name" value="RNA M5U METHYLTRANSFERASE"/>
    <property type="match status" value="1"/>
</dbReference>
<keyword evidence="2" id="KW-0808">Transferase</keyword>
<evidence type="ECO:0000256" key="1">
    <source>
        <dbReference type="ARBA" id="ARBA00022603"/>
    </source>
</evidence>
<dbReference type="PANTHER" id="PTHR11061:SF30">
    <property type="entry name" value="TRNA (URACIL(54)-C(5))-METHYLTRANSFERASE"/>
    <property type="match status" value="1"/>
</dbReference>
<dbReference type="EMBL" id="CAADRP010000402">
    <property type="protein sequence ID" value="VFU27797.1"/>
    <property type="molecule type" value="Genomic_DNA"/>
</dbReference>
<dbReference type="GO" id="GO:0008173">
    <property type="term" value="F:RNA methyltransferase activity"/>
    <property type="evidence" value="ECO:0007669"/>
    <property type="project" value="InterPro"/>
</dbReference>
<dbReference type="AlphaFoldDB" id="A0A6N2KRU6"/>